<name>M5G9L1_DACPD</name>
<dbReference type="SMART" id="SM00829">
    <property type="entry name" value="PKS_ER"/>
    <property type="match status" value="1"/>
</dbReference>
<dbReference type="EMBL" id="JH795861">
    <property type="protein sequence ID" value="EJU02552.1"/>
    <property type="molecule type" value="Genomic_DNA"/>
</dbReference>
<dbReference type="GeneID" id="63687534"/>
<keyword evidence="6" id="KW-0520">NAD</keyword>
<dbReference type="GO" id="GO:0004022">
    <property type="term" value="F:alcohol dehydrogenase (NAD+) activity"/>
    <property type="evidence" value="ECO:0007669"/>
    <property type="project" value="TreeGrafter"/>
</dbReference>
<evidence type="ECO:0000256" key="4">
    <source>
        <dbReference type="ARBA" id="ARBA00022833"/>
    </source>
</evidence>
<feature type="domain" description="Enoyl reductase (ER)" evidence="7">
    <location>
        <begin position="2"/>
        <end position="342"/>
    </location>
</feature>
<dbReference type="GO" id="GO:0005737">
    <property type="term" value="C:cytoplasm"/>
    <property type="evidence" value="ECO:0007669"/>
    <property type="project" value="TreeGrafter"/>
</dbReference>
<keyword evidence="4" id="KW-0862">Zinc</keyword>
<dbReference type="PANTHER" id="PTHR42940:SF8">
    <property type="entry name" value="VACUOLAR PROTEIN SORTING-ASSOCIATED PROTEIN 11"/>
    <property type="match status" value="1"/>
</dbReference>
<dbReference type="FunFam" id="3.40.50.720:FF:000039">
    <property type="entry name" value="Alcohol dehydrogenase AdhP"/>
    <property type="match status" value="1"/>
</dbReference>
<dbReference type="PANTHER" id="PTHR42940">
    <property type="entry name" value="ALCOHOL DEHYDROGENASE 1-RELATED"/>
    <property type="match status" value="1"/>
</dbReference>
<dbReference type="Pfam" id="PF08240">
    <property type="entry name" value="ADH_N"/>
    <property type="match status" value="1"/>
</dbReference>
<comment type="cofactor">
    <cofactor evidence="1">
        <name>Zn(2+)</name>
        <dbReference type="ChEBI" id="CHEBI:29105"/>
    </cofactor>
</comment>
<evidence type="ECO:0000259" key="7">
    <source>
        <dbReference type="SMART" id="SM00829"/>
    </source>
</evidence>
<dbReference type="InterPro" id="IPR036291">
    <property type="entry name" value="NAD(P)-bd_dom_sf"/>
</dbReference>
<accession>M5G9L1</accession>
<proteinExistence type="inferred from homology"/>
<dbReference type="InterPro" id="IPR011032">
    <property type="entry name" value="GroES-like_sf"/>
</dbReference>
<evidence type="ECO:0000256" key="2">
    <source>
        <dbReference type="ARBA" id="ARBA00008072"/>
    </source>
</evidence>
<evidence type="ECO:0000256" key="1">
    <source>
        <dbReference type="ARBA" id="ARBA00001947"/>
    </source>
</evidence>
<dbReference type="InterPro" id="IPR013154">
    <property type="entry name" value="ADH-like_N"/>
</dbReference>
<dbReference type="OrthoDB" id="1879366at2759"/>
<dbReference type="InterPro" id="IPR020843">
    <property type="entry name" value="ER"/>
</dbReference>
<organism evidence="8 9">
    <name type="scientific">Dacryopinax primogenitus (strain DJM 731)</name>
    <name type="common">Brown rot fungus</name>
    <dbReference type="NCBI Taxonomy" id="1858805"/>
    <lineage>
        <taxon>Eukaryota</taxon>
        <taxon>Fungi</taxon>
        <taxon>Dikarya</taxon>
        <taxon>Basidiomycota</taxon>
        <taxon>Agaricomycotina</taxon>
        <taxon>Dacrymycetes</taxon>
        <taxon>Dacrymycetales</taxon>
        <taxon>Dacrymycetaceae</taxon>
        <taxon>Dacryopinax</taxon>
    </lineage>
</organism>
<evidence type="ECO:0000256" key="3">
    <source>
        <dbReference type="ARBA" id="ARBA00022723"/>
    </source>
</evidence>
<sequence length="348" mass="37490">MRGLQIVHWGEPYVLNTSIPVPSPAKGQLLIKIASAGYCHTETLVLNGDFARLALRDPLPQIPSHEPTGWVAAVGEGVDGEKWKVGMRVGCLNYRDMCGSCKECKAGDLKFCTHANLAGVTADGAFAEYMLASPQSTIPLPASISFDNAAPLFCAGATVYCGLLRCALSPGQAVAILGCGALGHLGVQFAKVMGLRVVAIDSRQAPLDLCATLSHPLDKCINSSLTPVNDALAKLPFEVDAAVVATDAIPAYRYALELTRKHGTVVVLGQPKEDIPVPYFQLIMRDLTIKGSVLSSPEDCQDMINMFAEHNLEVRTHVYKMEEISKLIEDTHKPEMSGKMVVRIAEEF</sequence>
<keyword evidence="9" id="KW-1185">Reference proteome</keyword>
<reference evidence="8 9" key="1">
    <citation type="journal article" date="2012" name="Science">
        <title>The Paleozoic origin of enzymatic lignin decomposition reconstructed from 31 fungal genomes.</title>
        <authorList>
            <person name="Floudas D."/>
            <person name="Binder M."/>
            <person name="Riley R."/>
            <person name="Barry K."/>
            <person name="Blanchette R.A."/>
            <person name="Henrissat B."/>
            <person name="Martinez A.T."/>
            <person name="Otillar R."/>
            <person name="Spatafora J.W."/>
            <person name="Yadav J.S."/>
            <person name="Aerts A."/>
            <person name="Benoit I."/>
            <person name="Boyd A."/>
            <person name="Carlson A."/>
            <person name="Copeland A."/>
            <person name="Coutinho P.M."/>
            <person name="de Vries R.P."/>
            <person name="Ferreira P."/>
            <person name="Findley K."/>
            <person name="Foster B."/>
            <person name="Gaskell J."/>
            <person name="Glotzer D."/>
            <person name="Gorecki P."/>
            <person name="Heitman J."/>
            <person name="Hesse C."/>
            <person name="Hori C."/>
            <person name="Igarashi K."/>
            <person name="Jurgens J.A."/>
            <person name="Kallen N."/>
            <person name="Kersten P."/>
            <person name="Kohler A."/>
            <person name="Kuees U."/>
            <person name="Kumar T.K.A."/>
            <person name="Kuo A."/>
            <person name="LaButti K."/>
            <person name="Larrondo L.F."/>
            <person name="Lindquist E."/>
            <person name="Ling A."/>
            <person name="Lombard V."/>
            <person name="Lucas S."/>
            <person name="Lundell T."/>
            <person name="Martin R."/>
            <person name="McLaughlin D.J."/>
            <person name="Morgenstern I."/>
            <person name="Morin E."/>
            <person name="Murat C."/>
            <person name="Nagy L.G."/>
            <person name="Nolan M."/>
            <person name="Ohm R.A."/>
            <person name="Patyshakuliyeva A."/>
            <person name="Rokas A."/>
            <person name="Ruiz-Duenas F.J."/>
            <person name="Sabat G."/>
            <person name="Salamov A."/>
            <person name="Samejima M."/>
            <person name="Schmutz J."/>
            <person name="Slot J.C."/>
            <person name="St John F."/>
            <person name="Stenlid J."/>
            <person name="Sun H."/>
            <person name="Sun S."/>
            <person name="Syed K."/>
            <person name="Tsang A."/>
            <person name="Wiebenga A."/>
            <person name="Young D."/>
            <person name="Pisabarro A."/>
            <person name="Eastwood D.C."/>
            <person name="Martin F."/>
            <person name="Cullen D."/>
            <person name="Grigoriev I.V."/>
            <person name="Hibbett D.S."/>
        </authorList>
    </citation>
    <scope>NUCLEOTIDE SEQUENCE [LARGE SCALE GENOMIC DNA]</scope>
    <source>
        <strain evidence="8 9">DJM-731 SS1</strain>
    </source>
</reference>
<comment type="similarity">
    <text evidence="2">Belongs to the zinc-containing alcohol dehydrogenase family.</text>
</comment>
<dbReference type="SUPFAM" id="SSF51735">
    <property type="entry name" value="NAD(P)-binding Rossmann-fold domains"/>
    <property type="match status" value="1"/>
</dbReference>
<dbReference type="Gene3D" id="3.40.50.720">
    <property type="entry name" value="NAD(P)-binding Rossmann-like Domain"/>
    <property type="match status" value="1"/>
</dbReference>
<dbReference type="GO" id="GO:0046872">
    <property type="term" value="F:metal ion binding"/>
    <property type="evidence" value="ECO:0007669"/>
    <property type="project" value="UniProtKB-KW"/>
</dbReference>
<dbReference type="InterPro" id="IPR013149">
    <property type="entry name" value="ADH-like_C"/>
</dbReference>
<dbReference type="SUPFAM" id="SSF50129">
    <property type="entry name" value="GroES-like"/>
    <property type="match status" value="1"/>
</dbReference>
<evidence type="ECO:0000256" key="6">
    <source>
        <dbReference type="ARBA" id="ARBA00023027"/>
    </source>
</evidence>
<keyword evidence="5" id="KW-0560">Oxidoreductase</keyword>
<gene>
    <name evidence="8" type="ORF">DACRYDRAFT_21625</name>
</gene>
<dbReference type="RefSeq" id="XP_040629446.1">
    <property type="nucleotide sequence ID" value="XM_040772472.1"/>
</dbReference>
<protein>
    <submittedName>
        <fullName evidence="8">Zinc binding dehydrogenase</fullName>
    </submittedName>
</protein>
<dbReference type="Gene3D" id="3.90.180.10">
    <property type="entry name" value="Medium-chain alcohol dehydrogenases, catalytic domain"/>
    <property type="match status" value="1"/>
</dbReference>
<evidence type="ECO:0000313" key="9">
    <source>
        <dbReference type="Proteomes" id="UP000030653"/>
    </source>
</evidence>
<dbReference type="CDD" id="cd08297">
    <property type="entry name" value="CAD3"/>
    <property type="match status" value="1"/>
</dbReference>
<keyword evidence="3" id="KW-0479">Metal-binding</keyword>
<dbReference type="Proteomes" id="UP000030653">
    <property type="component" value="Unassembled WGS sequence"/>
</dbReference>
<evidence type="ECO:0000256" key="5">
    <source>
        <dbReference type="ARBA" id="ARBA00023002"/>
    </source>
</evidence>
<evidence type="ECO:0000313" key="8">
    <source>
        <dbReference type="EMBL" id="EJU02552.1"/>
    </source>
</evidence>
<dbReference type="STRING" id="1858805.M5G9L1"/>
<dbReference type="HOGENOM" id="CLU_026673_20_1_1"/>
<dbReference type="AlphaFoldDB" id="M5G9L1"/>
<dbReference type="Pfam" id="PF00107">
    <property type="entry name" value="ADH_zinc_N"/>
    <property type="match status" value="1"/>
</dbReference>
<dbReference type="OMA" id="PIYCDAP"/>